<proteinExistence type="predicted"/>
<sequence length="259" mass="28077">MTLSKDFEYKDADGETMKGVLHYPEKHPSLTIRHLITLFYFGNVTGKVPAVLVLHAFGGCGEFESGRAAALAKLGYVALAADVYGKGKKGGTVQENFALMKPLIADRMGVLKKRLLAAVEAVRSLPEVDKERVGAIGYCFGGLCALDLARHNVGLKAAVSFHGTLTPIPEVELVPVTASIQVHHGDADIHIPATAVNDFMQEMRTRKADWSFTSYGNAEHGFTEPHIGELGAPGVSYNKEADRRSWAATVAFLKERLEL</sequence>
<dbReference type="AlphaFoldDB" id="W6NIN6"/>
<dbReference type="EMBL" id="CAVP010059368">
    <property type="protein sequence ID" value="CDL95754.1"/>
    <property type="molecule type" value="Genomic_DNA"/>
</dbReference>
<organism evidence="2">
    <name type="scientific">Haemonchus contortus</name>
    <name type="common">Barber pole worm</name>
    <dbReference type="NCBI Taxonomy" id="6289"/>
    <lineage>
        <taxon>Eukaryota</taxon>
        <taxon>Metazoa</taxon>
        <taxon>Ecdysozoa</taxon>
        <taxon>Nematoda</taxon>
        <taxon>Chromadorea</taxon>
        <taxon>Rhabditida</taxon>
        <taxon>Rhabditina</taxon>
        <taxon>Rhabditomorpha</taxon>
        <taxon>Strongyloidea</taxon>
        <taxon>Trichostrongylidae</taxon>
        <taxon>Haemonchus</taxon>
    </lineage>
</organism>
<protein>
    <submittedName>
        <fullName evidence="2">Dienelactone hydrolase domain containing protein</fullName>
    </submittedName>
</protein>
<evidence type="ECO:0000259" key="1">
    <source>
        <dbReference type="Pfam" id="PF01738"/>
    </source>
</evidence>
<reference evidence="2" key="2">
    <citation type="submission" date="2013-05" db="EMBL/GenBank/DDBJ databases">
        <title>The genome and transcriptome of Haemonchus contortus: a key model parasite for drug and vaccine discovery.</title>
        <authorList>
            <person name="Laing R."/>
            <person name="Kikuchi T."/>
            <person name="Martinelli A."/>
            <person name="Tsai I.J."/>
            <person name="Beech R.N."/>
            <person name="Redman E."/>
            <person name="Holroyd N."/>
            <person name="Bartley D.J."/>
            <person name="Beasley H."/>
            <person name="Britton C."/>
            <person name="Curran D."/>
            <person name="Devaney E."/>
            <person name="Gilabert A."/>
            <person name="Jackson F."/>
            <person name="Hunt M."/>
            <person name="Johnston S."/>
            <person name="Kryukov I."/>
            <person name="Li K."/>
            <person name="Morrison A.A."/>
            <person name="Reid A.J."/>
            <person name="Sargison N."/>
            <person name="Saunders G."/>
            <person name="Wasmuth J.D."/>
            <person name="Wolstenholme A."/>
            <person name="Berriman M."/>
            <person name="Gilleard J.S."/>
            <person name="Cotton J.A."/>
        </authorList>
    </citation>
    <scope>NUCLEOTIDE SEQUENCE [LARGE SCALE GENOMIC DNA]</scope>
    <source>
        <strain evidence="2">ISE/inbred ISE</strain>
    </source>
</reference>
<name>W6NIN6_HAECO</name>
<feature type="domain" description="Dienelactone hydrolase" evidence="1">
    <location>
        <begin position="46"/>
        <end position="255"/>
    </location>
</feature>
<dbReference type="PANTHER" id="PTHR22946:SF0">
    <property type="entry name" value="DIENELACTONE HYDROLASE DOMAIN-CONTAINING PROTEIN"/>
    <property type="match status" value="1"/>
</dbReference>
<dbReference type="Gene3D" id="3.40.50.1820">
    <property type="entry name" value="alpha/beta hydrolase"/>
    <property type="match status" value="1"/>
</dbReference>
<accession>W6NIN6</accession>
<reference evidence="2" key="1">
    <citation type="submission" date="2013-03" db="EMBL/GenBank/DDBJ databases">
        <authorList>
            <person name="Aslett M."/>
        </authorList>
    </citation>
    <scope>NUCLEOTIDE SEQUENCE [LARGE SCALE GENOMIC DNA]</scope>
    <source>
        <strain evidence="2">ISE/inbred ISE</strain>
    </source>
</reference>
<gene>
    <name evidence="2" type="ORF">HCOI_01592500</name>
</gene>
<comment type="caution">
    <text evidence="2">The sequence shown here is derived from an EMBL/GenBank/DDBJ whole genome shotgun (WGS) entry which is preliminary data.</text>
</comment>
<dbReference type="GO" id="GO:0016787">
    <property type="term" value="F:hydrolase activity"/>
    <property type="evidence" value="ECO:0007669"/>
    <property type="project" value="UniProtKB-KW"/>
</dbReference>
<dbReference type="Pfam" id="PF01738">
    <property type="entry name" value="DLH"/>
    <property type="match status" value="1"/>
</dbReference>
<dbReference type="SUPFAM" id="SSF53474">
    <property type="entry name" value="alpha/beta-Hydrolases"/>
    <property type="match status" value="1"/>
</dbReference>
<dbReference type="InterPro" id="IPR002925">
    <property type="entry name" value="Dienelactn_hydro"/>
</dbReference>
<evidence type="ECO:0000313" key="2">
    <source>
        <dbReference type="EMBL" id="CDL95754.1"/>
    </source>
</evidence>
<dbReference type="InterPro" id="IPR029058">
    <property type="entry name" value="AB_hydrolase_fold"/>
</dbReference>
<dbReference type="InterPro" id="IPR050261">
    <property type="entry name" value="FrsA_esterase"/>
</dbReference>
<dbReference type="PANTHER" id="PTHR22946">
    <property type="entry name" value="DIENELACTONE HYDROLASE DOMAIN-CONTAINING PROTEIN-RELATED"/>
    <property type="match status" value="1"/>
</dbReference>
<keyword evidence="2" id="KW-0378">Hydrolase</keyword>